<reference evidence="2 3" key="1">
    <citation type="submission" date="2020-08" db="EMBL/GenBank/DDBJ databases">
        <title>Genomic Encyclopedia of Type Strains, Phase III (KMG-III): the genomes of soil and plant-associated and newly described type strains.</title>
        <authorList>
            <person name="Whitman W."/>
        </authorList>
    </citation>
    <scope>NUCLEOTIDE SEQUENCE [LARGE SCALE GENOMIC DNA]</scope>
    <source>
        <strain evidence="2 3">CECT 8799</strain>
    </source>
</reference>
<feature type="domain" description="HTH marR-type" evidence="1">
    <location>
        <begin position="13"/>
        <end position="143"/>
    </location>
</feature>
<keyword evidence="2" id="KW-0238">DNA-binding</keyword>
<evidence type="ECO:0000259" key="1">
    <source>
        <dbReference type="PROSITE" id="PS50995"/>
    </source>
</evidence>
<dbReference type="EMBL" id="JACHWZ010000004">
    <property type="protein sequence ID" value="MBB3060192.1"/>
    <property type="molecule type" value="Genomic_DNA"/>
</dbReference>
<dbReference type="InterPro" id="IPR036388">
    <property type="entry name" value="WH-like_DNA-bd_sf"/>
</dbReference>
<keyword evidence="3" id="KW-1185">Reference proteome</keyword>
<dbReference type="PANTHER" id="PTHR33164:SF89">
    <property type="entry name" value="MARR FAMILY REGULATORY PROTEIN"/>
    <property type="match status" value="1"/>
</dbReference>
<dbReference type="GO" id="GO:0003700">
    <property type="term" value="F:DNA-binding transcription factor activity"/>
    <property type="evidence" value="ECO:0007669"/>
    <property type="project" value="InterPro"/>
</dbReference>
<dbReference type="InterPro" id="IPR000835">
    <property type="entry name" value="HTH_MarR-typ"/>
</dbReference>
<dbReference type="InterPro" id="IPR036390">
    <property type="entry name" value="WH_DNA-bd_sf"/>
</dbReference>
<dbReference type="InterPro" id="IPR039422">
    <property type="entry name" value="MarR/SlyA-like"/>
</dbReference>
<organism evidence="2 3">
    <name type="scientific">Microbulbifer rhizosphaerae</name>
    <dbReference type="NCBI Taxonomy" id="1562603"/>
    <lineage>
        <taxon>Bacteria</taxon>
        <taxon>Pseudomonadati</taxon>
        <taxon>Pseudomonadota</taxon>
        <taxon>Gammaproteobacteria</taxon>
        <taxon>Cellvibrionales</taxon>
        <taxon>Microbulbiferaceae</taxon>
        <taxon>Microbulbifer</taxon>
    </lineage>
</organism>
<dbReference type="Proteomes" id="UP000535937">
    <property type="component" value="Unassembled WGS sequence"/>
</dbReference>
<dbReference type="Gene3D" id="1.10.10.10">
    <property type="entry name" value="Winged helix-like DNA-binding domain superfamily/Winged helix DNA-binding domain"/>
    <property type="match status" value="1"/>
</dbReference>
<dbReference type="SMART" id="SM00347">
    <property type="entry name" value="HTH_MARR"/>
    <property type="match status" value="1"/>
</dbReference>
<dbReference type="GO" id="GO:0006950">
    <property type="term" value="P:response to stress"/>
    <property type="evidence" value="ECO:0007669"/>
    <property type="project" value="TreeGrafter"/>
</dbReference>
<dbReference type="SUPFAM" id="SSF46785">
    <property type="entry name" value="Winged helix' DNA-binding domain"/>
    <property type="match status" value="1"/>
</dbReference>
<dbReference type="GO" id="GO:0003677">
    <property type="term" value="F:DNA binding"/>
    <property type="evidence" value="ECO:0007669"/>
    <property type="project" value="UniProtKB-KW"/>
</dbReference>
<accession>A0A7W4Z841</accession>
<name>A0A7W4Z841_9GAMM</name>
<dbReference type="Pfam" id="PF12802">
    <property type="entry name" value="MarR_2"/>
    <property type="match status" value="1"/>
</dbReference>
<comment type="caution">
    <text evidence="2">The sequence shown here is derived from an EMBL/GenBank/DDBJ whole genome shotgun (WGS) entry which is preliminary data.</text>
</comment>
<dbReference type="RefSeq" id="WP_183457354.1">
    <property type="nucleotide sequence ID" value="NZ_JACHWZ010000004.1"/>
</dbReference>
<evidence type="ECO:0000313" key="3">
    <source>
        <dbReference type="Proteomes" id="UP000535937"/>
    </source>
</evidence>
<dbReference type="PANTHER" id="PTHR33164">
    <property type="entry name" value="TRANSCRIPTIONAL REGULATOR, MARR FAMILY"/>
    <property type="match status" value="1"/>
</dbReference>
<dbReference type="AlphaFoldDB" id="A0A7W4Z841"/>
<gene>
    <name evidence="2" type="ORF">FHS09_001007</name>
</gene>
<dbReference type="PROSITE" id="PS50995">
    <property type="entry name" value="HTH_MARR_2"/>
    <property type="match status" value="1"/>
</dbReference>
<evidence type="ECO:0000313" key="2">
    <source>
        <dbReference type="EMBL" id="MBB3060192.1"/>
    </source>
</evidence>
<sequence>MTTKRPPLSDPTDNLLGYHLRRLSVLIMADLSRSLDSLDLRPTEATVLMEISTNPGITQSRIGKILSIKRANMAPLIAGLVEQGLVETARKDGRSLALTLSARGKRVYKKVISAIAEHEERCFALLGKRERRELTERIRELWQHLDTIESE</sequence>
<protein>
    <submittedName>
        <fullName evidence="2">DNA-binding MarR family transcriptional regulator</fullName>
    </submittedName>
</protein>
<proteinExistence type="predicted"/>